<evidence type="ECO:0000259" key="2">
    <source>
        <dbReference type="Pfam" id="PF18765"/>
    </source>
</evidence>
<evidence type="ECO:0000313" key="4">
    <source>
        <dbReference type="Proteomes" id="UP000033423"/>
    </source>
</evidence>
<evidence type="ECO:0000256" key="1">
    <source>
        <dbReference type="SAM" id="MobiDB-lite"/>
    </source>
</evidence>
<dbReference type="InterPro" id="IPR043519">
    <property type="entry name" value="NT_sf"/>
</dbReference>
<dbReference type="AlphaFoldDB" id="A0A0F3GVJ6"/>
<evidence type="ECO:0000313" key="3">
    <source>
        <dbReference type="EMBL" id="KJU85994.1"/>
    </source>
</evidence>
<proteinExistence type="predicted"/>
<dbReference type="EMBL" id="LACI01000781">
    <property type="protein sequence ID" value="KJU85994.1"/>
    <property type="molecule type" value="Genomic_DNA"/>
</dbReference>
<dbReference type="SUPFAM" id="SSF81301">
    <property type="entry name" value="Nucleotidyltransferase"/>
    <property type="match status" value="1"/>
</dbReference>
<reference evidence="3 4" key="1">
    <citation type="submission" date="2015-02" db="EMBL/GenBank/DDBJ databases">
        <title>Single-cell genomics of uncultivated deep-branching MTB reveals a conserved set of magnetosome genes.</title>
        <authorList>
            <person name="Kolinko S."/>
            <person name="Richter M."/>
            <person name="Glockner F.O."/>
            <person name="Brachmann A."/>
            <person name="Schuler D."/>
        </authorList>
    </citation>
    <scope>NUCLEOTIDE SEQUENCE [LARGE SCALE GENOMIC DNA]</scope>
    <source>
        <strain evidence="3">TM-1</strain>
    </source>
</reference>
<protein>
    <submittedName>
        <fullName evidence="3">DNA polymerase beta domain-containing protein</fullName>
    </submittedName>
</protein>
<dbReference type="Gene3D" id="3.30.460.10">
    <property type="entry name" value="Beta Polymerase, domain 2"/>
    <property type="match status" value="1"/>
</dbReference>
<feature type="domain" description="Polymerase beta nucleotidyltransferase" evidence="2">
    <location>
        <begin position="39"/>
        <end position="126"/>
    </location>
</feature>
<dbReference type="Proteomes" id="UP000033423">
    <property type="component" value="Unassembled WGS sequence"/>
</dbReference>
<dbReference type="PANTHER" id="PTHR43852:SF2">
    <property type="entry name" value="PROTEIN ADENYLYLTRANSFERASE MNTA"/>
    <property type="match status" value="1"/>
</dbReference>
<dbReference type="InterPro" id="IPR041633">
    <property type="entry name" value="Polbeta"/>
</dbReference>
<dbReference type="PANTHER" id="PTHR43852">
    <property type="entry name" value="NUCLEOTIDYLTRANSFERASE"/>
    <property type="match status" value="1"/>
</dbReference>
<accession>A0A0F3GVJ6</accession>
<gene>
    <name evidence="3" type="ORF">MBAV_001810</name>
</gene>
<keyword evidence="4" id="KW-1185">Reference proteome</keyword>
<dbReference type="NCBIfam" id="NF047752">
    <property type="entry name" value="MntA_antitoxin"/>
    <property type="match status" value="1"/>
</dbReference>
<sequence length="172" mass="19524">MYNNSSPTKKERRRAAPSPPQTSPARGLAPLTPFLPCFFERIQFVVFAVLFGSFAEGRATRISDVDIGLYTQRDIDLLELGGVISDLEAVCHRRVDVVILNGLYKINPALAYEIVSKGLLILCRDNDSFIDFKRETFLYYLDTAYLRLSVEESLGRRIGERRFGERNYVGAH</sequence>
<dbReference type="InterPro" id="IPR052930">
    <property type="entry name" value="TA_antitoxin_MntA"/>
</dbReference>
<name>A0A0F3GVJ6_9BACT</name>
<comment type="caution">
    <text evidence="3">The sequence shown here is derived from an EMBL/GenBank/DDBJ whole genome shotgun (WGS) entry which is preliminary data.</text>
</comment>
<dbReference type="CDD" id="cd05403">
    <property type="entry name" value="NT_KNTase_like"/>
    <property type="match status" value="1"/>
</dbReference>
<dbReference type="Pfam" id="PF18765">
    <property type="entry name" value="Polbeta"/>
    <property type="match status" value="1"/>
</dbReference>
<feature type="region of interest" description="Disordered" evidence="1">
    <location>
        <begin position="1"/>
        <end position="27"/>
    </location>
</feature>
<organism evidence="3 4">
    <name type="scientific">Candidatus Magnetobacterium bavaricum</name>
    <dbReference type="NCBI Taxonomy" id="29290"/>
    <lineage>
        <taxon>Bacteria</taxon>
        <taxon>Pseudomonadati</taxon>
        <taxon>Nitrospirota</taxon>
        <taxon>Thermodesulfovibrionia</taxon>
        <taxon>Thermodesulfovibrionales</taxon>
        <taxon>Candidatus Magnetobacteriaceae</taxon>
        <taxon>Candidatus Magnetobacterium</taxon>
    </lineage>
</organism>